<dbReference type="PANTHER" id="PTHR34701:SF1">
    <property type="entry name" value="TRANSCRIPTIONAL REGULATOR MRAZ"/>
    <property type="match status" value="1"/>
</dbReference>
<dbReference type="GO" id="GO:2000143">
    <property type="term" value="P:negative regulation of DNA-templated transcription initiation"/>
    <property type="evidence" value="ECO:0007669"/>
    <property type="project" value="TreeGrafter"/>
</dbReference>
<evidence type="ECO:0000256" key="2">
    <source>
        <dbReference type="ARBA" id="ARBA00022490"/>
    </source>
</evidence>
<comment type="similarity">
    <text evidence="7">Belongs to the MraZ family.</text>
</comment>
<dbReference type="InterPro" id="IPR037914">
    <property type="entry name" value="SpoVT-AbrB_sf"/>
</dbReference>
<accession>A0A8J3HCG2</accession>
<dbReference type="GO" id="GO:0000976">
    <property type="term" value="F:transcription cis-regulatory region binding"/>
    <property type="evidence" value="ECO:0007669"/>
    <property type="project" value="TreeGrafter"/>
</dbReference>
<keyword evidence="2 7" id="KW-0963">Cytoplasm</keyword>
<dbReference type="AlphaFoldDB" id="A0A8J3HCG2"/>
<dbReference type="InterPro" id="IPR007159">
    <property type="entry name" value="SpoVT-AbrB_dom"/>
</dbReference>
<evidence type="ECO:0000256" key="7">
    <source>
        <dbReference type="HAMAP-Rule" id="MF_01008"/>
    </source>
</evidence>
<evidence type="ECO:0000256" key="6">
    <source>
        <dbReference type="ARBA" id="ARBA00023163"/>
    </source>
</evidence>
<evidence type="ECO:0000256" key="5">
    <source>
        <dbReference type="ARBA" id="ARBA00023125"/>
    </source>
</evidence>
<keyword evidence="4 7" id="KW-0805">Transcription regulation</keyword>
<dbReference type="PROSITE" id="PS51740">
    <property type="entry name" value="SPOVT_ABRB"/>
    <property type="match status" value="2"/>
</dbReference>
<dbReference type="GO" id="GO:0003700">
    <property type="term" value="F:DNA-binding transcription factor activity"/>
    <property type="evidence" value="ECO:0007669"/>
    <property type="project" value="UniProtKB-UniRule"/>
</dbReference>
<dbReference type="GO" id="GO:0005737">
    <property type="term" value="C:cytoplasm"/>
    <property type="evidence" value="ECO:0007669"/>
    <property type="project" value="UniProtKB-UniRule"/>
</dbReference>
<dbReference type="CDD" id="cd16320">
    <property type="entry name" value="MraZ_N"/>
    <property type="match status" value="1"/>
</dbReference>
<evidence type="ECO:0000313" key="9">
    <source>
        <dbReference type="EMBL" id="GHH01280.1"/>
    </source>
</evidence>
<feature type="domain" description="SpoVT-AbrB" evidence="8">
    <location>
        <begin position="8"/>
        <end position="63"/>
    </location>
</feature>
<protein>
    <recommendedName>
        <fullName evidence="1 7">Transcriptional regulator MraZ</fullName>
    </recommendedName>
</protein>
<keyword evidence="5 7" id="KW-0238">DNA-binding</keyword>
<dbReference type="CDD" id="cd16321">
    <property type="entry name" value="MraZ_C"/>
    <property type="match status" value="1"/>
</dbReference>
<sequence>MSRRFRGEYTFKVDSKGRVSIPALFRRVLEAGDPDYTEGLRPQLVIVYGDGDQEYLEAYTVNEIDKLEAKIESLPSSPLKRKLVRQITTRSHHTEVDPDGRLVLPARYRDKIGLENEALFVGTSGTFQIWNPETYDAHLAEEEDEDLGFDLPEGTNALDALDMVLSKRNADGAGG</sequence>
<gene>
    <name evidence="7 9" type="primary">mraZ</name>
    <name evidence="9" type="ORF">GCM10010961_38360</name>
</gene>
<keyword evidence="6 7" id="KW-0804">Transcription</keyword>
<dbReference type="Proteomes" id="UP000611500">
    <property type="component" value="Unassembled WGS sequence"/>
</dbReference>
<comment type="subcellular location">
    <subcellularLocation>
        <location evidence="7">Cytoplasm</location>
        <location evidence="7">Nucleoid</location>
    </subcellularLocation>
</comment>
<dbReference type="GO" id="GO:0009295">
    <property type="term" value="C:nucleoid"/>
    <property type="evidence" value="ECO:0007669"/>
    <property type="project" value="UniProtKB-SubCell"/>
</dbReference>
<keyword evidence="10" id="KW-1185">Reference proteome</keyword>
<dbReference type="PANTHER" id="PTHR34701">
    <property type="entry name" value="TRANSCRIPTIONAL REGULATOR MRAZ"/>
    <property type="match status" value="1"/>
</dbReference>
<proteinExistence type="inferred from homology"/>
<reference evidence="9" key="1">
    <citation type="journal article" date="2014" name="Int. J. Syst. Evol. Microbiol.">
        <title>Complete genome sequence of Corynebacterium casei LMG S-19264T (=DSM 44701T), isolated from a smear-ripened cheese.</title>
        <authorList>
            <consortium name="US DOE Joint Genome Institute (JGI-PGF)"/>
            <person name="Walter F."/>
            <person name="Albersmeier A."/>
            <person name="Kalinowski J."/>
            <person name="Ruckert C."/>
        </authorList>
    </citation>
    <scope>NUCLEOTIDE SEQUENCE</scope>
    <source>
        <strain evidence="9">CGMCC 1.7081</strain>
    </source>
</reference>
<dbReference type="InterPro" id="IPR035644">
    <property type="entry name" value="MraZ_C"/>
</dbReference>
<dbReference type="NCBIfam" id="NF001476">
    <property type="entry name" value="PRK00326.2-2"/>
    <property type="match status" value="1"/>
</dbReference>
<dbReference type="Gene3D" id="3.40.1550.20">
    <property type="entry name" value="Transcriptional regulator MraZ domain"/>
    <property type="match status" value="1"/>
</dbReference>
<evidence type="ECO:0000256" key="1">
    <source>
        <dbReference type="ARBA" id="ARBA00013860"/>
    </source>
</evidence>
<evidence type="ECO:0000256" key="3">
    <source>
        <dbReference type="ARBA" id="ARBA00022737"/>
    </source>
</evidence>
<dbReference type="InterPro" id="IPR035642">
    <property type="entry name" value="MraZ_N"/>
</dbReference>
<dbReference type="InterPro" id="IPR038619">
    <property type="entry name" value="MraZ_sf"/>
</dbReference>
<comment type="caution">
    <text evidence="9">The sequence shown here is derived from an EMBL/GenBank/DDBJ whole genome shotgun (WGS) entry which is preliminary data.</text>
</comment>
<dbReference type="InterPro" id="IPR020603">
    <property type="entry name" value="MraZ_dom"/>
</dbReference>
<dbReference type="SUPFAM" id="SSF89447">
    <property type="entry name" value="AbrB/MazE/MraZ-like"/>
    <property type="match status" value="1"/>
</dbReference>
<organism evidence="9 10">
    <name type="scientific">Pseudodonghicola xiamenensis</name>
    <dbReference type="NCBI Taxonomy" id="337702"/>
    <lineage>
        <taxon>Bacteria</taxon>
        <taxon>Pseudomonadati</taxon>
        <taxon>Pseudomonadota</taxon>
        <taxon>Alphaproteobacteria</taxon>
        <taxon>Rhodobacterales</taxon>
        <taxon>Paracoccaceae</taxon>
        <taxon>Pseudodonghicola</taxon>
    </lineage>
</organism>
<keyword evidence="3" id="KW-0677">Repeat</keyword>
<name>A0A8J3HCG2_9RHOB</name>
<evidence type="ECO:0000259" key="8">
    <source>
        <dbReference type="PROSITE" id="PS51740"/>
    </source>
</evidence>
<evidence type="ECO:0000313" key="10">
    <source>
        <dbReference type="Proteomes" id="UP000611500"/>
    </source>
</evidence>
<dbReference type="RefSeq" id="WP_028094936.1">
    <property type="nucleotide sequence ID" value="NZ_BNAP01000029.1"/>
</dbReference>
<evidence type="ECO:0000256" key="4">
    <source>
        <dbReference type="ARBA" id="ARBA00023015"/>
    </source>
</evidence>
<dbReference type="InterPro" id="IPR003444">
    <property type="entry name" value="MraZ"/>
</dbReference>
<comment type="subunit">
    <text evidence="7">Forms oligomers.</text>
</comment>
<feature type="domain" description="SpoVT-AbrB" evidence="8">
    <location>
        <begin position="91"/>
        <end position="134"/>
    </location>
</feature>
<dbReference type="Pfam" id="PF02381">
    <property type="entry name" value="MraZ"/>
    <property type="match status" value="2"/>
</dbReference>
<dbReference type="EMBL" id="BNAP01000029">
    <property type="protein sequence ID" value="GHH01280.1"/>
    <property type="molecule type" value="Genomic_DNA"/>
</dbReference>
<reference evidence="9" key="2">
    <citation type="submission" date="2020-09" db="EMBL/GenBank/DDBJ databases">
        <authorList>
            <person name="Sun Q."/>
            <person name="Zhou Y."/>
        </authorList>
    </citation>
    <scope>NUCLEOTIDE SEQUENCE</scope>
    <source>
        <strain evidence="9">CGMCC 1.7081</strain>
    </source>
</reference>
<dbReference type="HAMAP" id="MF_01008">
    <property type="entry name" value="MraZ"/>
    <property type="match status" value="1"/>
</dbReference>